<name>A0A8D2LAL1_VARKO</name>
<organism evidence="2 3">
    <name type="scientific">Varanus komodoensis</name>
    <name type="common">Komodo dragon</name>
    <dbReference type="NCBI Taxonomy" id="61221"/>
    <lineage>
        <taxon>Eukaryota</taxon>
        <taxon>Metazoa</taxon>
        <taxon>Chordata</taxon>
        <taxon>Craniata</taxon>
        <taxon>Vertebrata</taxon>
        <taxon>Euteleostomi</taxon>
        <taxon>Lepidosauria</taxon>
        <taxon>Squamata</taxon>
        <taxon>Bifurcata</taxon>
        <taxon>Unidentata</taxon>
        <taxon>Episquamata</taxon>
        <taxon>Toxicofera</taxon>
        <taxon>Anguimorpha</taxon>
        <taxon>Paleoanguimorpha</taxon>
        <taxon>Varanoidea</taxon>
        <taxon>Varanidae</taxon>
        <taxon>Varanus</taxon>
    </lineage>
</organism>
<dbReference type="Ensembl" id="ENSVKKT00000019336.1">
    <property type="protein sequence ID" value="ENSVKKP00000018869.1"/>
    <property type="gene ID" value="ENSVKKG00000012836.1"/>
</dbReference>
<dbReference type="Proteomes" id="UP000694545">
    <property type="component" value="Unplaced"/>
</dbReference>
<sequence>LCGKSQRLVWLGRASRLGDHVLPAAGGHIGLLLNDRTARLLDRRRTTAKSRVSEELSPWETVQDQHPILPHSSSKRKPVPSGGQPRALGKLAGGLKRGIVMLGLGTESTAVPLRGTRSGCYSAAVLPLPRHDSASQMWPSWGYSGALPFSAAQPH</sequence>
<reference evidence="2" key="2">
    <citation type="submission" date="2025-09" db="UniProtKB">
        <authorList>
            <consortium name="Ensembl"/>
        </authorList>
    </citation>
    <scope>IDENTIFICATION</scope>
</reference>
<proteinExistence type="predicted"/>
<evidence type="ECO:0000313" key="2">
    <source>
        <dbReference type="Ensembl" id="ENSVKKP00000018869.1"/>
    </source>
</evidence>
<protein>
    <submittedName>
        <fullName evidence="2">Uncharacterized protein</fullName>
    </submittedName>
</protein>
<dbReference type="AlphaFoldDB" id="A0A8D2LAL1"/>
<reference evidence="2" key="1">
    <citation type="submission" date="2025-08" db="UniProtKB">
        <authorList>
            <consortium name="Ensembl"/>
        </authorList>
    </citation>
    <scope>IDENTIFICATION</scope>
</reference>
<accession>A0A8D2LAL1</accession>
<evidence type="ECO:0000256" key="1">
    <source>
        <dbReference type="SAM" id="MobiDB-lite"/>
    </source>
</evidence>
<feature type="region of interest" description="Disordered" evidence="1">
    <location>
        <begin position="49"/>
        <end position="88"/>
    </location>
</feature>
<keyword evidence="3" id="KW-1185">Reference proteome</keyword>
<evidence type="ECO:0000313" key="3">
    <source>
        <dbReference type="Proteomes" id="UP000694545"/>
    </source>
</evidence>